<keyword evidence="2" id="KW-1185">Reference proteome</keyword>
<organism evidence="1 2">
    <name type="scientific">Elysia crispata</name>
    <name type="common">lettuce slug</name>
    <dbReference type="NCBI Taxonomy" id="231223"/>
    <lineage>
        <taxon>Eukaryota</taxon>
        <taxon>Metazoa</taxon>
        <taxon>Spiralia</taxon>
        <taxon>Lophotrochozoa</taxon>
        <taxon>Mollusca</taxon>
        <taxon>Gastropoda</taxon>
        <taxon>Heterobranchia</taxon>
        <taxon>Euthyneura</taxon>
        <taxon>Panpulmonata</taxon>
        <taxon>Sacoglossa</taxon>
        <taxon>Placobranchoidea</taxon>
        <taxon>Plakobranchidae</taxon>
        <taxon>Elysia</taxon>
    </lineage>
</organism>
<proteinExistence type="predicted"/>
<dbReference type="Proteomes" id="UP001283361">
    <property type="component" value="Unassembled WGS sequence"/>
</dbReference>
<accession>A0AAE0XU90</accession>
<name>A0AAE0XU90_9GAST</name>
<dbReference type="AlphaFoldDB" id="A0AAE0XU90"/>
<gene>
    <name evidence="1" type="ORF">RRG08_002745</name>
</gene>
<evidence type="ECO:0000313" key="1">
    <source>
        <dbReference type="EMBL" id="KAK3712415.1"/>
    </source>
</evidence>
<protein>
    <submittedName>
        <fullName evidence="1">Uncharacterized protein</fullName>
    </submittedName>
</protein>
<sequence>MIILVVSRYLSVQDTVAGEGKSRRVSSFITARPAGPQSDWCRSRISRVETGESLGVAVSLLHWVPWVLFWCGTVWSVECGDQTCLTSQAGLVAPPSPRSTSTSRDL</sequence>
<reference evidence="1" key="1">
    <citation type="journal article" date="2023" name="G3 (Bethesda)">
        <title>A reference genome for the long-term kleptoplast-retaining sea slug Elysia crispata morphotype clarki.</title>
        <authorList>
            <person name="Eastman K.E."/>
            <person name="Pendleton A.L."/>
            <person name="Shaikh M.A."/>
            <person name="Suttiyut T."/>
            <person name="Ogas R."/>
            <person name="Tomko P."/>
            <person name="Gavelis G."/>
            <person name="Widhalm J.R."/>
            <person name="Wisecaver J.H."/>
        </authorList>
    </citation>
    <scope>NUCLEOTIDE SEQUENCE</scope>
    <source>
        <strain evidence="1">ECLA1</strain>
    </source>
</reference>
<comment type="caution">
    <text evidence="1">The sequence shown here is derived from an EMBL/GenBank/DDBJ whole genome shotgun (WGS) entry which is preliminary data.</text>
</comment>
<evidence type="ECO:0000313" key="2">
    <source>
        <dbReference type="Proteomes" id="UP001283361"/>
    </source>
</evidence>
<dbReference type="EMBL" id="JAWDGP010007584">
    <property type="protein sequence ID" value="KAK3712415.1"/>
    <property type="molecule type" value="Genomic_DNA"/>
</dbReference>